<proteinExistence type="inferred from homology"/>
<evidence type="ECO:0000256" key="7">
    <source>
        <dbReference type="SAM" id="MobiDB-lite"/>
    </source>
</evidence>
<keyword evidence="5 6" id="KW-0472">Membrane</keyword>
<dbReference type="AlphaFoldDB" id="A0A2A6LTK9"/>
<evidence type="ECO:0000256" key="2">
    <source>
        <dbReference type="ARBA" id="ARBA00022475"/>
    </source>
</evidence>
<keyword evidence="6" id="KW-0973">c-di-GMP</keyword>
<dbReference type="EMBL" id="NWTC01000019">
    <property type="protein sequence ID" value="PDT45667.1"/>
    <property type="molecule type" value="Genomic_DNA"/>
</dbReference>
<dbReference type="Gene3D" id="2.60.120.260">
    <property type="entry name" value="Galactose-binding domain-like"/>
    <property type="match status" value="2"/>
</dbReference>
<feature type="transmembrane region" description="Helical" evidence="6">
    <location>
        <begin position="750"/>
        <end position="773"/>
    </location>
</feature>
<keyword evidence="6" id="KW-0135">Cellulose biosynthesis</keyword>
<comment type="similarity">
    <text evidence="6">Belongs to the AcsB/BcsB family.</text>
</comment>
<comment type="pathway">
    <text evidence="6">Glycan metabolism; bacterial cellulose biosynthesis.</text>
</comment>
<name>A0A2A6LTK9_RHIFR</name>
<dbReference type="RefSeq" id="WP_097587344.1">
    <property type="nucleotide sequence ID" value="NZ_NWTC01000019.1"/>
</dbReference>
<sequence>MNRVLALLMTFLANSPAAAQPSPFDMSGERPAEQRPAPPVQQAPQIRDNEQRSGNTEASAPRPAAQPFRRYLLPFPTLSLAGEADERAWSIYLTPAQAEAGRRITFAYQNAIVVAPEASVLSVLVNGKLVGEGEVQAADEPHERSYDIPPGLLRTGANEIRFRARHRHRTDCTIQSTYELWTEISSDSAFITFEGNEPRALSAIEDIQAIGANETGRTQFNIVAPALEQPSRVPRLMRLAQGVALLGRMPAQSIVFSRDMPELGKPGELTILAGTATELQPLLPSLPAEAATGTVAAFAESTTEHAPVLVLSGPDWAAVAAAIETITAATERPSDVPRDVIKTERWRLPQTPLVFSGRRLRFAELGVATSEFSGRRFRTALQVAIPSDFYADAYGEATILLDAAYTEAVRPGSRIDVYVNGNIATTVPLEASAGGILRQLPINVTLRHFRPGANLIELEAVLLTEADKLCAPGSAASSEPRFALFDTSEFVMPDFARVARRPDLAATSGSAYPYRGSADPVALYIDRADADTLSAAATFIARLAVAGGRPMQMETIADQLVADGRQALFIGAMPQLPKMVLTQAGIDTGSQASWGSAKDVAQGRNTQTALDEWQTRLKGGGWRSAIVDVESWIKDNFDISLNSLRLIPEAEAPFVLPDTATLLVAQSANPSENATWTVVAAPSPKLLREGTAAIADTSRWSEISGHIATYEPVEDKITVTPARRFGLVETQPPSFWNYRLIAANWLSTNILFYAVALVSLAVLLGLATAVLLGKLGRRP</sequence>
<feature type="chain" id="PRO_5015213460" description="Cyclic di-GMP-binding protein" evidence="6">
    <location>
        <begin position="20"/>
        <end position="779"/>
    </location>
</feature>
<dbReference type="GO" id="GO:0006011">
    <property type="term" value="P:UDP-alpha-D-glucose metabolic process"/>
    <property type="evidence" value="ECO:0007669"/>
    <property type="project" value="InterPro"/>
</dbReference>
<keyword evidence="2 6" id="KW-1003">Cell membrane</keyword>
<evidence type="ECO:0000313" key="9">
    <source>
        <dbReference type="Proteomes" id="UP000220353"/>
    </source>
</evidence>
<evidence type="ECO:0000313" key="8">
    <source>
        <dbReference type="EMBL" id="PDT45667.1"/>
    </source>
</evidence>
<accession>A0A2A6LTK9</accession>
<dbReference type="PANTHER" id="PTHR39083">
    <property type="entry name" value="CYCLIC DI-GMP-BINDING PROTEIN"/>
    <property type="match status" value="1"/>
</dbReference>
<gene>
    <name evidence="8" type="ORF">CO661_22310</name>
</gene>
<dbReference type="PANTHER" id="PTHR39083:SF1">
    <property type="entry name" value="CYCLIC DI-GMP-BINDING PROTEIN"/>
    <property type="match status" value="1"/>
</dbReference>
<protein>
    <recommendedName>
        <fullName evidence="6">Cyclic di-GMP-binding protein</fullName>
    </recommendedName>
    <alternativeName>
        <fullName evidence="6">Cellulose synthase regulatory subunit</fullName>
    </alternativeName>
</protein>
<keyword evidence="6" id="KW-0732">Signal</keyword>
<evidence type="ECO:0000256" key="4">
    <source>
        <dbReference type="ARBA" id="ARBA00022989"/>
    </source>
</evidence>
<reference evidence="8 9" key="1">
    <citation type="submission" date="2017-09" db="EMBL/GenBank/DDBJ databases">
        <title>Comparative genomics of rhizobia isolated from Phaseolus vulgaris in China.</title>
        <authorList>
            <person name="Tong W."/>
        </authorList>
    </citation>
    <scope>NUCLEOTIDE SEQUENCE [LARGE SCALE GENOMIC DNA]</scope>
    <source>
        <strain evidence="8 9">PCH1</strain>
    </source>
</reference>
<dbReference type="Pfam" id="PF03170">
    <property type="entry name" value="BcsB"/>
    <property type="match status" value="1"/>
</dbReference>
<evidence type="ECO:0000256" key="6">
    <source>
        <dbReference type="RuleBase" id="RU365021"/>
    </source>
</evidence>
<dbReference type="InterPro" id="IPR018513">
    <property type="entry name" value="Cell_synthase_bac"/>
</dbReference>
<feature type="signal peptide" evidence="6">
    <location>
        <begin position="1"/>
        <end position="19"/>
    </location>
</feature>
<organism evidence="8 9">
    <name type="scientific">Rhizobium fredii</name>
    <name type="common">Sinorhizobium fredii</name>
    <dbReference type="NCBI Taxonomy" id="380"/>
    <lineage>
        <taxon>Bacteria</taxon>
        <taxon>Pseudomonadati</taxon>
        <taxon>Pseudomonadota</taxon>
        <taxon>Alphaproteobacteria</taxon>
        <taxon>Hyphomicrobiales</taxon>
        <taxon>Rhizobiaceae</taxon>
        <taxon>Sinorhizobium/Ensifer group</taxon>
        <taxon>Sinorhizobium</taxon>
    </lineage>
</organism>
<feature type="region of interest" description="Disordered" evidence="7">
    <location>
        <begin position="18"/>
        <end position="65"/>
    </location>
</feature>
<dbReference type="GO" id="GO:0030244">
    <property type="term" value="P:cellulose biosynthetic process"/>
    <property type="evidence" value="ECO:0007669"/>
    <property type="project" value="UniProtKB-KW"/>
</dbReference>
<keyword evidence="3 6" id="KW-0812">Transmembrane</keyword>
<dbReference type="Proteomes" id="UP000220353">
    <property type="component" value="Unassembled WGS sequence"/>
</dbReference>
<evidence type="ECO:0000256" key="3">
    <source>
        <dbReference type="ARBA" id="ARBA00022692"/>
    </source>
</evidence>
<dbReference type="UniPathway" id="UPA00694"/>
<comment type="function">
    <text evidence="6">Binds the cellulose synthase activator, bis-(3'-5') cyclic diguanylic acid (c-di-GMP).</text>
</comment>
<evidence type="ECO:0000256" key="5">
    <source>
        <dbReference type="ARBA" id="ARBA00023136"/>
    </source>
</evidence>
<evidence type="ECO:0000256" key="1">
    <source>
        <dbReference type="ARBA" id="ARBA00004162"/>
    </source>
</evidence>
<dbReference type="GO" id="GO:0005886">
    <property type="term" value="C:plasma membrane"/>
    <property type="evidence" value="ECO:0007669"/>
    <property type="project" value="UniProtKB-SubCell"/>
</dbReference>
<keyword evidence="4 6" id="KW-1133">Transmembrane helix</keyword>
<comment type="subunit">
    <text evidence="6">Tightly associated with the cellulose synthase catalytic subunit.</text>
</comment>
<keyword evidence="6" id="KW-0997">Cell inner membrane</keyword>
<comment type="subcellular location">
    <subcellularLocation>
        <location evidence="6">Cell inner membrane</location>
    </subcellularLocation>
    <subcellularLocation>
        <location evidence="1">Cell membrane</location>
        <topology evidence="1">Single-pass membrane protein</topology>
    </subcellularLocation>
</comment>
<comment type="caution">
    <text evidence="8">The sequence shown here is derived from an EMBL/GenBank/DDBJ whole genome shotgun (WGS) entry which is preliminary data.</text>
</comment>